<accession>A0A445ALL2</accession>
<feature type="region of interest" description="Disordered" evidence="1">
    <location>
        <begin position="130"/>
        <end position="178"/>
    </location>
</feature>
<protein>
    <submittedName>
        <fullName evidence="2">Uncharacterized protein</fullName>
    </submittedName>
</protein>
<reference evidence="2 3" key="1">
    <citation type="submission" date="2019-01" db="EMBL/GenBank/DDBJ databases">
        <title>Sequencing of cultivated peanut Arachis hypogaea provides insights into genome evolution and oil improvement.</title>
        <authorList>
            <person name="Chen X."/>
        </authorList>
    </citation>
    <scope>NUCLEOTIDE SEQUENCE [LARGE SCALE GENOMIC DNA]</scope>
    <source>
        <strain evidence="3">cv. Fuhuasheng</strain>
        <tissue evidence="2">Leaves</tissue>
    </source>
</reference>
<feature type="compositionally biased region" description="Low complexity" evidence="1">
    <location>
        <begin position="88"/>
        <end position="98"/>
    </location>
</feature>
<proteinExistence type="predicted"/>
<gene>
    <name evidence="2" type="ORF">Ahy_B02g061621</name>
</gene>
<keyword evidence="3" id="KW-1185">Reference proteome</keyword>
<name>A0A445ALL2_ARAHY</name>
<evidence type="ECO:0000256" key="1">
    <source>
        <dbReference type="SAM" id="MobiDB-lite"/>
    </source>
</evidence>
<feature type="region of interest" description="Disordered" evidence="1">
    <location>
        <begin position="36"/>
        <end position="98"/>
    </location>
</feature>
<comment type="caution">
    <text evidence="2">The sequence shown here is derived from an EMBL/GenBank/DDBJ whole genome shotgun (WGS) entry which is preliminary data.</text>
</comment>
<dbReference type="AlphaFoldDB" id="A0A445ALL2"/>
<evidence type="ECO:0000313" key="3">
    <source>
        <dbReference type="Proteomes" id="UP000289738"/>
    </source>
</evidence>
<evidence type="ECO:0000313" key="2">
    <source>
        <dbReference type="EMBL" id="RYR27285.1"/>
    </source>
</evidence>
<feature type="compositionally biased region" description="Polar residues" evidence="1">
    <location>
        <begin position="57"/>
        <end position="71"/>
    </location>
</feature>
<feature type="compositionally biased region" description="Polar residues" evidence="1">
    <location>
        <begin position="131"/>
        <end position="144"/>
    </location>
</feature>
<dbReference type="EMBL" id="SDMP01000012">
    <property type="protein sequence ID" value="RYR27285.1"/>
    <property type="molecule type" value="Genomic_DNA"/>
</dbReference>
<dbReference type="Proteomes" id="UP000289738">
    <property type="component" value="Chromosome B02"/>
</dbReference>
<organism evidence="2 3">
    <name type="scientific">Arachis hypogaea</name>
    <name type="common">Peanut</name>
    <dbReference type="NCBI Taxonomy" id="3818"/>
    <lineage>
        <taxon>Eukaryota</taxon>
        <taxon>Viridiplantae</taxon>
        <taxon>Streptophyta</taxon>
        <taxon>Embryophyta</taxon>
        <taxon>Tracheophyta</taxon>
        <taxon>Spermatophyta</taxon>
        <taxon>Magnoliopsida</taxon>
        <taxon>eudicotyledons</taxon>
        <taxon>Gunneridae</taxon>
        <taxon>Pentapetalae</taxon>
        <taxon>rosids</taxon>
        <taxon>fabids</taxon>
        <taxon>Fabales</taxon>
        <taxon>Fabaceae</taxon>
        <taxon>Papilionoideae</taxon>
        <taxon>50 kb inversion clade</taxon>
        <taxon>dalbergioids sensu lato</taxon>
        <taxon>Dalbergieae</taxon>
        <taxon>Pterocarpus clade</taxon>
        <taxon>Arachis</taxon>
    </lineage>
</organism>
<sequence>MVKIREPDENCSQKKLRRTGTSITCSNCRQYGYNRRHYSNPIVSGRGRERGRAASSQPFPTTAASSQSLPTTPAHAIAASTQPSSILATSASQAPTTATGAVNYESPIVASSGSSQQALPASQPLLAVVTADSQQPPRASSQALPKTKVFGARRSGRLKLGVRKQTGTPSVHIDLSDD</sequence>